<accession>A0A3B1B9X3</accession>
<dbReference type="InterPro" id="IPR005797">
    <property type="entry name" value="Cyt_b/b6_N"/>
</dbReference>
<dbReference type="EMBL" id="UOGC01000003">
    <property type="protein sequence ID" value="VAX15096.1"/>
    <property type="molecule type" value="Genomic_DNA"/>
</dbReference>
<dbReference type="AlphaFoldDB" id="A0A3B1B9X3"/>
<proteinExistence type="predicted"/>
<keyword evidence="1" id="KW-1133">Transmembrane helix</keyword>
<feature type="transmembrane region" description="Helical" evidence="1">
    <location>
        <begin position="136"/>
        <end position="155"/>
    </location>
</feature>
<keyword evidence="1" id="KW-0812">Transmembrane</keyword>
<dbReference type="PROSITE" id="PS51002">
    <property type="entry name" value="CYTB_NTER"/>
    <property type="match status" value="1"/>
</dbReference>
<dbReference type="PIRSF" id="PIRSF000032">
    <property type="entry name" value="Cytochrome_b6"/>
    <property type="match status" value="1"/>
</dbReference>
<dbReference type="Pfam" id="PF00033">
    <property type="entry name" value="Cytochrome_B"/>
    <property type="match status" value="1"/>
</dbReference>
<evidence type="ECO:0000259" key="2">
    <source>
        <dbReference type="PROSITE" id="PS51002"/>
    </source>
</evidence>
<feature type="transmembrane region" description="Helical" evidence="1">
    <location>
        <begin position="48"/>
        <end position="76"/>
    </location>
</feature>
<reference evidence="3" key="1">
    <citation type="submission" date="2018-06" db="EMBL/GenBank/DDBJ databases">
        <authorList>
            <person name="Zhirakovskaya E."/>
        </authorList>
    </citation>
    <scope>NUCLEOTIDE SEQUENCE</scope>
</reference>
<dbReference type="InterPro" id="IPR027387">
    <property type="entry name" value="Cytb/b6-like_sf"/>
</dbReference>
<dbReference type="GO" id="GO:0022904">
    <property type="term" value="P:respiratory electron transport chain"/>
    <property type="evidence" value="ECO:0007669"/>
    <property type="project" value="InterPro"/>
</dbReference>
<dbReference type="InterPro" id="IPR048259">
    <property type="entry name" value="Cytochrome_b_N_euk/bac"/>
</dbReference>
<dbReference type="PANTHER" id="PTHR19271">
    <property type="entry name" value="CYTOCHROME B"/>
    <property type="match status" value="1"/>
</dbReference>
<dbReference type="InterPro" id="IPR016174">
    <property type="entry name" value="Di-haem_cyt_TM"/>
</dbReference>
<feature type="transmembrane region" description="Helical" evidence="1">
    <location>
        <begin position="201"/>
        <end position="222"/>
    </location>
</feature>
<dbReference type="PANTHER" id="PTHR19271:SF16">
    <property type="entry name" value="CYTOCHROME B"/>
    <property type="match status" value="1"/>
</dbReference>
<gene>
    <name evidence="3" type="ORF">MNBD_NITROSPINAE01-1471</name>
</gene>
<feature type="transmembrane region" description="Helical" evidence="1">
    <location>
        <begin position="161"/>
        <end position="180"/>
    </location>
</feature>
<evidence type="ECO:0000313" key="3">
    <source>
        <dbReference type="EMBL" id="VAX15096.1"/>
    </source>
</evidence>
<organism evidence="3">
    <name type="scientific">hydrothermal vent metagenome</name>
    <dbReference type="NCBI Taxonomy" id="652676"/>
    <lineage>
        <taxon>unclassified sequences</taxon>
        <taxon>metagenomes</taxon>
        <taxon>ecological metagenomes</taxon>
    </lineage>
</organism>
<dbReference type="GO" id="GO:0016020">
    <property type="term" value="C:membrane"/>
    <property type="evidence" value="ECO:0007669"/>
    <property type="project" value="InterPro"/>
</dbReference>
<dbReference type="SUPFAM" id="SSF81342">
    <property type="entry name" value="Transmembrane di-heme cytochromes"/>
    <property type="match status" value="1"/>
</dbReference>
<feature type="domain" description="Cytochrome b/b6 N-terminal region profile" evidence="2">
    <location>
        <begin position="21"/>
        <end position="233"/>
    </location>
</feature>
<evidence type="ECO:0000256" key="1">
    <source>
        <dbReference type="SAM" id="Phobius"/>
    </source>
</evidence>
<keyword evidence="1" id="KW-0472">Membrane</keyword>
<dbReference type="GO" id="GO:0016491">
    <property type="term" value="F:oxidoreductase activity"/>
    <property type="evidence" value="ECO:0007669"/>
    <property type="project" value="InterPro"/>
</dbReference>
<feature type="transmembrane region" description="Helical" evidence="1">
    <location>
        <begin position="105"/>
        <end position="124"/>
    </location>
</feature>
<protein>
    <submittedName>
        <fullName evidence="3">Menaquinone-cytochrome c reductase, cytochrome B subunit</fullName>
    </submittedName>
</protein>
<dbReference type="Gene3D" id="1.20.810.10">
    <property type="entry name" value="Cytochrome Bc1 Complex, Chain C"/>
    <property type="match status" value="1"/>
</dbReference>
<dbReference type="GO" id="GO:0009055">
    <property type="term" value="F:electron transfer activity"/>
    <property type="evidence" value="ECO:0007669"/>
    <property type="project" value="InterPro"/>
</dbReference>
<name>A0A3B1B9X3_9ZZZZ</name>
<sequence length="233" mass="25959">MEKETLVFGPVKVTNKYLVQGFNLINDRFGIKELLDDEVFEKIAPGHLGLWSCFGGISFFIFMMQVVTGLLLMIYYQPSIDVAHASIAKIMNEVPFGWLMRGMHAWGANLMIVTILVHMSKIYVSGIYKAPRELNWIVGVHLFLLTTGLAFSGYLLPWTQLAYWATVVGTETPAAVPYVGEYIRYAMRGGEEISQVTLTRFFAIHVCILPLVTAGAIGAHLVQIRRQGIAGPC</sequence>
<dbReference type="CDD" id="cd00284">
    <property type="entry name" value="Cytochrome_b_N"/>
    <property type="match status" value="1"/>
</dbReference>